<keyword evidence="6" id="KW-0482">Metalloprotease</keyword>
<sequence>MINQKRLIAEFMELVQVDSQTKQEQAISAVLKQKFAGLGLTWAEDDAASITGHGAGNLIVTFPASEGVQAEKIFFTSHMDTVAPGNGIKPQLDEDGYIRSDGTTILGADDKAGIAAMLEAIRVLQEQSIPHGQIQLVITVGEESGLVGAQALDVSKLDAAFGYAIDSNGSIGDIAVAAPTQAKVDIEIFGKSAHAGVNPQDGISAFEVAAAAIAAMPLGRVDEETTANIGKIEGGGATNVVCDYVKIVAEARSLVQHKLDSQVEAMRQAVKEAADRFGARGEVHARTAYPAYQYEDSDRVVQFAKRAITSIGLTPRTFRSGGGSDANIFNGFGVPTVNLSVGYENIHTTKEQIKAADLAKLAELVLAIIKQAAVQ</sequence>
<evidence type="ECO:0000256" key="5">
    <source>
        <dbReference type="ARBA" id="ARBA00022833"/>
    </source>
</evidence>
<dbReference type="OrthoDB" id="9776600at2"/>
<dbReference type="Pfam" id="PF01546">
    <property type="entry name" value="Peptidase_M20"/>
    <property type="match status" value="1"/>
</dbReference>
<dbReference type="EMBL" id="CP035492">
    <property type="protein sequence ID" value="QAY66225.1"/>
    <property type="molecule type" value="Genomic_DNA"/>
</dbReference>
<comment type="similarity">
    <text evidence="7">Belongs to the peptidase M42 family.</text>
</comment>
<dbReference type="NCBIfam" id="TIGR01883">
    <property type="entry name" value="PepT-like"/>
    <property type="match status" value="1"/>
</dbReference>
<evidence type="ECO:0000256" key="6">
    <source>
        <dbReference type="ARBA" id="ARBA00023049"/>
    </source>
</evidence>
<protein>
    <submittedName>
        <fullName evidence="10">M20/M25/M40 family metallo-hydrolase</fullName>
    </submittedName>
</protein>
<dbReference type="GO" id="GO:0006508">
    <property type="term" value="P:proteolysis"/>
    <property type="evidence" value="ECO:0007669"/>
    <property type="project" value="UniProtKB-KW"/>
</dbReference>
<dbReference type="SUPFAM" id="SSF53187">
    <property type="entry name" value="Zn-dependent exopeptidases"/>
    <property type="match status" value="1"/>
</dbReference>
<keyword evidence="11" id="KW-1185">Reference proteome</keyword>
<evidence type="ECO:0000313" key="10">
    <source>
        <dbReference type="EMBL" id="QAY66225.1"/>
    </source>
</evidence>
<name>A0A4P6EUQ9_9BACL</name>
<dbReference type="KEGG" id="pprt:ET464_07255"/>
<dbReference type="SUPFAM" id="SSF55031">
    <property type="entry name" value="Bacterial exopeptidase dimerisation domain"/>
    <property type="match status" value="1"/>
</dbReference>
<dbReference type="InterPro" id="IPR002933">
    <property type="entry name" value="Peptidase_M20"/>
</dbReference>
<dbReference type="InterPro" id="IPR010162">
    <property type="entry name" value="PepT-like"/>
</dbReference>
<keyword evidence="2" id="KW-0645">Protease</keyword>
<dbReference type="GO" id="GO:0004177">
    <property type="term" value="F:aminopeptidase activity"/>
    <property type="evidence" value="ECO:0007669"/>
    <property type="project" value="UniProtKB-UniRule"/>
</dbReference>
<organism evidence="10 11">
    <name type="scientific">Paenibacillus protaetiae</name>
    <dbReference type="NCBI Taxonomy" id="2509456"/>
    <lineage>
        <taxon>Bacteria</taxon>
        <taxon>Bacillati</taxon>
        <taxon>Bacillota</taxon>
        <taxon>Bacilli</taxon>
        <taxon>Bacillales</taxon>
        <taxon>Paenibacillaceae</taxon>
        <taxon>Paenibacillus</taxon>
    </lineage>
</organism>
<dbReference type="InterPro" id="IPR011650">
    <property type="entry name" value="Peptidase_M20_dimer"/>
</dbReference>
<evidence type="ECO:0000256" key="2">
    <source>
        <dbReference type="ARBA" id="ARBA00022670"/>
    </source>
</evidence>
<dbReference type="PANTHER" id="PTHR42994">
    <property type="entry name" value="PEPTIDASE T"/>
    <property type="match status" value="1"/>
</dbReference>
<dbReference type="PIRSF" id="PIRSF001123">
    <property type="entry name" value="PepA_GA"/>
    <property type="match status" value="1"/>
</dbReference>
<dbReference type="Gene3D" id="3.40.630.10">
    <property type="entry name" value="Zn peptidases"/>
    <property type="match status" value="1"/>
</dbReference>
<evidence type="ECO:0000256" key="8">
    <source>
        <dbReference type="PIRSR" id="PIRSR001123-2"/>
    </source>
</evidence>
<evidence type="ECO:0000313" key="11">
    <source>
        <dbReference type="Proteomes" id="UP000293568"/>
    </source>
</evidence>
<dbReference type="GO" id="GO:0008237">
    <property type="term" value="F:metallopeptidase activity"/>
    <property type="evidence" value="ECO:0007669"/>
    <property type="project" value="UniProtKB-KW"/>
</dbReference>
<dbReference type="Proteomes" id="UP000293568">
    <property type="component" value="Chromosome"/>
</dbReference>
<dbReference type="AlphaFoldDB" id="A0A4P6EUQ9"/>
<keyword evidence="5" id="KW-0862">Zinc</keyword>
<dbReference type="GO" id="GO:0046872">
    <property type="term" value="F:metal ion binding"/>
    <property type="evidence" value="ECO:0007669"/>
    <property type="project" value="UniProtKB-UniRule"/>
</dbReference>
<keyword evidence="3 8" id="KW-0479">Metal-binding</keyword>
<dbReference type="PROSITE" id="PS00759">
    <property type="entry name" value="ARGE_DAPE_CPG2_2"/>
    <property type="match status" value="1"/>
</dbReference>
<comment type="cofactor">
    <cofactor evidence="1">
        <name>Zn(2+)</name>
        <dbReference type="ChEBI" id="CHEBI:29105"/>
    </cofactor>
</comment>
<dbReference type="RefSeq" id="WP_129439587.1">
    <property type="nucleotide sequence ID" value="NZ_CP035492.1"/>
</dbReference>
<dbReference type="Gene3D" id="3.30.70.360">
    <property type="match status" value="1"/>
</dbReference>
<feature type="binding site" evidence="8">
    <location>
        <position position="347"/>
    </location>
    <ligand>
        <name>Zn(2+)</name>
        <dbReference type="ChEBI" id="CHEBI:29105"/>
        <label>2</label>
    </ligand>
</feature>
<evidence type="ECO:0000256" key="1">
    <source>
        <dbReference type="ARBA" id="ARBA00001947"/>
    </source>
</evidence>
<reference evidence="10 11" key="1">
    <citation type="submission" date="2019-01" db="EMBL/GenBank/DDBJ databases">
        <title>Genome sequencing of strain FW100M-2.</title>
        <authorList>
            <person name="Heo J."/>
            <person name="Kim S.-J."/>
            <person name="Kim J.-S."/>
            <person name="Hong S.-B."/>
            <person name="Kwon S.-W."/>
        </authorList>
    </citation>
    <scope>NUCLEOTIDE SEQUENCE [LARGE SCALE GENOMIC DNA]</scope>
    <source>
        <strain evidence="10 11">FW100M-2</strain>
    </source>
</reference>
<comment type="cofactor">
    <cofactor evidence="8">
        <name>a divalent metal cation</name>
        <dbReference type="ChEBI" id="CHEBI:60240"/>
    </cofactor>
    <text evidence="8">Binds 2 divalent metal cations per subunit.</text>
</comment>
<evidence type="ECO:0000259" key="9">
    <source>
        <dbReference type="Pfam" id="PF07687"/>
    </source>
</evidence>
<dbReference type="Pfam" id="PF07687">
    <property type="entry name" value="M20_dimer"/>
    <property type="match status" value="1"/>
</dbReference>
<evidence type="ECO:0000256" key="4">
    <source>
        <dbReference type="ARBA" id="ARBA00022801"/>
    </source>
</evidence>
<feature type="domain" description="Peptidase M20 dimerisation" evidence="9">
    <location>
        <begin position="182"/>
        <end position="274"/>
    </location>
</feature>
<dbReference type="PANTHER" id="PTHR42994:SF2">
    <property type="entry name" value="PEPTIDASE"/>
    <property type="match status" value="1"/>
</dbReference>
<evidence type="ECO:0000256" key="7">
    <source>
        <dbReference type="PIRNR" id="PIRNR001123"/>
    </source>
</evidence>
<evidence type="ECO:0000256" key="3">
    <source>
        <dbReference type="ARBA" id="ARBA00022723"/>
    </source>
</evidence>
<accession>A0A4P6EUQ9</accession>
<dbReference type="InterPro" id="IPR001261">
    <property type="entry name" value="ArgE/DapE_CS"/>
</dbReference>
<dbReference type="InterPro" id="IPR008007">
    <property type="entry name" value="Peptidase_M42"/>
</dbReference>
<gene>
    <name evidence="10" type="ORF">ET464_07255</name>
</gene>
<proteinExistence type="inferred from homology"/>
<dbReference type="InterPro" id="IPR036264">
    <property type="entry name" value="Bact_exopeptidase_dim_dom"/>
</dbReference>
<keyword evidence="4 10" id="KW-0378">Hydrolase</keyword>